<dbReference type="AlphaFoldDB" id="A0AAJ0GMH1"/>
<dbReference type="Proteomes" id="UP001273166">
    <property type="component" value="Unassembled WGS sequence"/>
</dbReference>
<name>A0AAJ0GMH1_9PEZI</name>
<reference evidence="1" key="1">
    <citation type="journal article" date="2023" name="Mol. Phylogenet. Evol.">
        <title>Genome-scale phylogeny and comparative genomics of the fungal order Sordariales.</title>
        <authorList>
            <person name="Hensen N."/>
            <person name="Bonometti L."/>
            <person name="Westerberg I."/>
            <person name="Brannstrom I.O."/>
            <person name="Guillou S."/>
            <person name="Cros-Aarteil S."/>
            <person name="Calhoun S."/>
            <person name="Haridas S."/>
            <person name="Kuo A."/>
            <person name="Mondo S."/>
            <person name="Pangilinan J."/>
            <person name="Riley R."/>
            <person name="LaButti K."/>
            <person name="Andreopoulos B."/>
            <person name="Lipzen A."/>
            <person name="Chen C."/>
            <person name="Yan M."/>
            <person name="Daum C."/>
            <person name="Ng V."/>
            <person name="Clum A."/>
            <person name="Steindorff A."/>
            <person name="Ohm R.A."/>
            <person name="Martin F."/>
            <person name="Silar P."/>
            <person name="Natvig D.O."/>
            <person name="Lalanne C."/>
            <person name="Gautier V."/>
            <person name="Ament-Velasquez S.L."/>
            <person name="Kruys A."/>
            <person name="Hutchinson M.I."/>
            <person name="Powell A.J."/>
            <person name="Barry K."/>
            <person name="Miller A.N."/>
            <person name="Grigoriev I.V."/>
            <person name="Debuchy R."/>
            <person name="Gladieux P."/>
            <person name="Hiltunen Thoren M."/>
            <person name="Johannesson H."/>
        </authorList>
    </citation>
    <scope>NUCLEOTIDE SEQUENCE</scope>
    <source>
        <strain evidence="1">CBS 333.67</strain>
    </source>
</reference>
<organism evidence="1 2">
    <name type="scientific">Chaetomium strumarium</name>
    <dbReference type="NCBI Taxonomy" id="1170767"/>
    <lineage>
        <taxon>Eukaryota</taxon>
        <taxon>Fungi</taxon>
        <taxon>Dikarya</taxon>
        <taxon>Ascomycota</taxon>
        <taxon>Pezizomycotina</taxon>
        <taxon>Sordariomycetes</taxon>
        <taxon>Sordariomycetidae</taxon>
        <taxon>Sordariales</taxon>
        <taxon>Chaetomiaceae</taxon>
        <taxon>Chaetomium</taxon>
    </lineage>
</organism>
<dbReference type="SUPFAM" id="SSF48695">
    <property type="entry name" value="Multiheme cytochromes"/>
    <property type="match status" value="1"/>
</dbReference>
<protein>
    <submittedName>
        <fullName evidence="1">Uncharacterized protein</fullName>
    </submittedName>
</protein>
<evidence type="ECO:0000313" key="1">
    <source>
        <dbReference type="EMBL" id="KAK3302669.1"/>
    </source>
</evidence>
<proteinExistence type="predicted"/>
<keyword evidence="2" id="KW-1185">Reference proteome</keyword>
<evidence type="ECO:0000313" key="2">
    <source>
        <dbReference type="Proteomes" id="UP001273166"/>
    </source>
</evidence>
<sequence length="181" mass="20611">MSVCIECHTPKVIFAHDLCTSCYSRKNRANRRESGRCTQCGGVRDDDLFLLCSACRERKGKKKQERQSLWQRRRMGLCVECHAWAEMHNQTKCRGCYRKQLREEHKVLGVCTDCGGPRDEECFFKCLTCRKPYLKSQVEQDHSFSVASHEYAEEAPGTLSGNGDYLHGANNDGMHIVTGGI</sequence>
<reference evidence="1" key="2">
    <citation type="submission" date="2023-06" db="EMBL/GenBank/DDBJ databases">
        <authorList>
            <consortium name="Lawrence Berkeley National Laboratory"/>
            <person name="Mondo S.J."/>
            <person name="Hensen N."/>
            <person name="Bonometti L."/>
            <person name="Westerberg I."/>
            <person name="Brannstrom I.O."/>
            <person name="Guillou S."/>
            <person name="Cros-Aarteil S."/>
            <person name="Calhoun S."/>
            <person name="Haridas S."/>
            <person name="Kuo A."/>
            <person name="Pangilinan J."/>
            <person name="Riley R."/>
            <person name="Labutti K."/>
            <person name="Andreopoulos B."/>
            <person name="Lipzen A."/>
            <person name="Chen C."/>
            <person name="Yanf M."/>
            <person name="Daum C."/>
            <person name="Ng V."/>
            <person name="Clum A."/>
            <person name="Steindorff A."/>
            <person name="Ohm R."/>
            <person name="Martin F."/>
            <person name="Silar P."/>
            <person name="Natvig D."/>
            <person name="Lalanne C."/>
            <person name="Gautier V."/>
            <person name="Ament-Velasquez S.L."/>
            <person name="Kruys A."/>
            <person name="Hutchinson M.I."/>
            <person name="Powell A.J."/>
            <person name="Barry K."/>
            <person name="Miller A.N."/>
            <person name="Grigoriev I.V."/>
            <person name="Debuchy R."/>
            <person name="Gladieux P."/>
            <person name="Thoren M.H."/>
            <person name="Johannesson H."/>
        </authorList>
    </citation>
    <scope>NUCLEOTIDE SEQUENCE</scope>
    <source>
        <strain evidence="1">CBS 333.67</strain>
    </source>
</reference>
<dbReference type="InterPro" id="IPR036280">
    <property type="entry name" value="Multihaem_cyt_sf"/>
</dbReference>
<dbReference type="RefSeq" id="XP_062718449.1">
    <property type="nucleotide sequence ID" value="XM_062863940.1"/>
</dbReference>
<dbReference type="EMBL" id="JAUDZG010000007">
    <property type="protein sequence ID" value="KAK3302669.1"/>
    <property type="molecule type" value="Genomic_DNA"/>
</dbReference>
<dbReference type="GeneID" id="87882769"/>
<gene>
    <name evidence="1" type="ORF">B0T15DRAFT_312133</name>
</gene>
<accession>A0AAJ0GMH1</accession>
<comment type="caution">
    <text evidence="1">The sequence shown here is derived from an EMBL/GenBank/DDBJ whole genome shotgun (WGS) entry which is preliminary data.</text>
</comment>